<feature type="transmembrane region" description="Helical" evidence="8">
    <location>
        <begin position="98"/>
        <end position="116"/>
    </location>
</feature>
<feature type="transmembrane region" description="Helical" evidence="8">
    <location>
        <begin position="128"/>
        <end position="147"/>
    </location>
</feature>
<dbReference type="InterPro" id="IPR036259">
    <property type="entry name" value="MFS_trans_sf"/>
</dbReference>
<dbReference type="NCBIfam" id="TIGR00879">
    <property type="entry name" value="SP"/>
    <property type="match status" value="1"/>
</dbReference>
<dbReference type="GO" id="GO:0016020">
    <property type="term" value="C:membrane"/>
    <property type="evidence" value="ECO:0007669"/>
    <property type="project" value="UniProtKB-SubCell"/>
</dbReference>
<proteinExistence type="inferred from homology"/>
<evidence type="ECO:0000256" key="4">
    <source>
        <dbReference type="ARBA" id="ARBA00022692"/>
    </source>
</evidence>
<dbReference type="PANTHER" id="PTHR48022">
    <property type="entry name" value="PLASTIDIC GLUCOSE TRANSPORTER 4"/>
    <property type="match status" value="1"/>
</dbReference>
<dbReference type="AlphaFoldDB" id="A0A2T2NVL1"/>
<feature type="transmembrane region" description="Helical" evidence="8">
    <location>
        <begin position="442"/>
        <end position="461"/>
    </location>
</feature>
<reference evidence="10 11" key="1">
    <citation type="journal article" date="2018" name="Front. Microbiol.">
        <title>Genome-Wide Analysis of Corynespora cassiicola Leaf Fall Disease Putative Effectors.</title>
        <authorList>
            <person name="Lopez D."/>
            <person name="Ribeiro S."/>
            <person name="Label P."/>
            <person name="Fumanal B."/>
            <person name="Venisse J.S."/>
            <person name="Kohler A."/>
            <person name="de Oliveira R.R."/>
            <person name="Labutti K."/>
            <person name="Lipzen A."/>
            <person name="Lail K."/>
            <person name="Bauer D."/>
            <person name="Ohm R.A."/>
            <person name="Barry K.W."/>
            <person name="Spatafora J."/>
            <person name="Grigoriev I.V."/>
            <person name="Martin F.M."/>
            <person name="Pujade-Renaud V."/>
        </authorList>
    </citation>
    <scope>NUCLEOTIDE SEQUENCE [LARGE SCALE GENOMIC DNA]</scope>
    <source>
        <strain evidence="10 11">Philippines</strain>
    </source>
</reference>
<comment type="similarity">
    <text evidence="2 7">Belongs to the major facilitator superfamily. Sugar transporter (TC 2.A.1.1) family.</text>
</comment>
<gene>
    <name evidence="10" type="ORF">BS50DRAFT_633182</name>
</gene>
<organism evidence="10 11">
    <name type="scientific">Corynespora cassiicola Philippines</name>
    <dbReference type="NCBI Taxonomy" id="1448308"/>
    <lineage>
        <taxon>Eukaryota</taxon>
        <taxon>Fungi</taxon>
        <taxon>Dikarya</taxon>
        <taxon>Ascomycota</taxon>
        <taxon>Pezizomycotina</taxon>
        <taxon>Dothideomycetes</taxon>
        <taxon>Pleosporomycetidae</taxon>
        <taxon>Pleosporales</taxon>
        <taxon>Corynesporascaceae</taxon>
        <taxon>Corynespora</taxon>
    </lineage>
</organism>
<feature type="transmembrane region" description="Helical" evidence="8">
    <location>
        <begin position="406"/>
        <end position="430"/>
    </location>
</feature>
<dbReference type="Pfam" id="PF00083">
    <property type="entry name" value="Sugar_tr"/>
    <property type="match status" value="1"/>
</dbReference>
<dbReference type="InterPro" id="IPR020846">
    <property type="entry name" value="MFS_dom"/>
</dbReference>
<evidence type="ECO:0000256" key="2">
    <source>
        <dbReference type="ARBA" id="ARBA00010992"/>
    </source>
</evidence>
<keyword evidence="4 8" id="KW-0812">Transmembrane</keyword>
<evidence type="ECO:0000256" key="1">
    <source>
        <dbReference type="ARBA" id="ARBA00004141"/>
    </source>
</evidence>
<dbReference type="InterPro" id="IPR005829">
    <property type="entry name" value="Sugar_transporter_CS"/>
</dbReference>
<accession>A0A2T2NVL1</accession>
<evidence type="ECO:0000256" key="6">
    <source>
        <dbReference type="ARBA" id="ARBA00023136"/>
    </source>
</evidence>
<feature type="transmembrane region" description="Helical" evidence="8">
    <location>
        <begin position="153"/>
        <end position="175"/>
    </location>
</feature>
<evidence type="ECO:0000313" key="11">
    <source>
        <dbReference type="Proteomes" id="UP000240883"/>
    </source>
</evidence>
<evidence type="ECO:0000256" key="7">
    <source>
        <dbReference type="RuleBase" id="RU003346"/>
    </source>
</evidence>
<keyword evidence="11" id="KW-1185">Reference proteome</keyword>
<keyword evidence="6 8" id="KW-0472">Membrane</keyword>
<dbReference type="InterPro" id="IPR050360">
    <property type="entry name" value="MFS_Sugar_Transporters"/>
</dbReference>
<dbReference type="OrthoDB" id="6612291at2759"/>
<dbReference type="PANTHER" id="PTHR48022:SF56">
    <property type="entry name" value="MAJOR FACILITATOR SUPERFAMILY (MFS) PROFILE DOMAIN-CONTAINING PROTEIN-RELATED"/>
    <property type="match status" value="1"/>
</dbReference>
<dbReference type="Gene3D" id="1.20.1250.20">
    <property type="entry name" value="MFS general substrate transporter like domains"/>
    <property type="match status" value="1"/>
</dbReference>
<dbReference type="PROSITE" id="PS50850">
    <property type="entry name" value="MFS"/>
    <property type="match status" value="1"/>
</dbReference>
<dbReference type="EMBL" id="KZ678133">
    <property type="protein sequence ID" value="PSN69430.1"/>
    <property type="molecule type" value="Genomic_DNA"/>
</dbReference>
<feature type="transmembrane region" description="Helical" evidence="8">
    <location>
        <begin position="374"/>
        <end position="394"/>
    </location>
</feature>
<dbReference type="GO" id="GO:0005351">
    <property type="term" value="F:carbohydrate:proton symporter activity"/>
    <property type="evidence" value="ECO:0007669"/>
    <property type="project" value="TreeGrafter"/>
</dbReference>
<feature type="domain" description="Major facilitator superfamily (MFS) profile" evidence="9">
    <location>
        <begin position="53"/>
        <end position="496"/>
    </location>
</feature>
<keyword evidence="3 7" id="KW-0813">Transport</keyword>
<dbReference type="FunFam" id="1.20.1250.20:FF:000078">
    <property type="entry name" value="MFS maltose transporter, putative"/>
    <property type="match status" value="1"/>
</dbReference>
<dbReference type="Proteomes" id="UP000240883">
    <property type="component" value="Unassembled WGS sequence"/>
</dbReference>
<evidence type="ECO:0000313" key="10">
    <source>
        <dbReference type="EMBL" id="PSN69430.1"/>
    </source>
</evidence>
<dbReference type="SUPFAM" id="SSF103473">
    <property type="entry name" value="MFS general substrate transporter"/>
    <property type="match status" value="1"/>
</dbReference>
<name>A0A2T2NVL1_CORCC</name>
<comment type="subcellular location">
    <subcellularLocation>
        <location evidence="1">Membrane</location>
        <topology evidence="1">Multi-pass membrane protein</topology>
    </subcellularLocation>
</comment>
<feature type="transmembrane region" description="Helical" evidence="8">
    <location>
        <begin position="187"/>
        <end position="207"/>
    </location>
</feature>
<dbReference type="PROSITE" id="PS00217">
    <property type="entry name" value="SUGAR_TRANSPORT_2"/>
    <property type="match status" value="1"/>
</dbReference>
<evidence type="ECO:0000256" key="5">
    <source>
        <dbReference type="ARBA" id="ARBA00022989"/>
    </source>
</evidence>
<evidence type="ECO:0000256" key="3">
    <source>
        <dbReference type="ARBA" id="ARBA00022448"/>
    </source>
</evidence>
<feature type="transmembrane region" description="Helical" evidence="8">
    <location>
        <begin position="342"/>
        <end position="362"/>
    </location>
</feature>
<keyword evidence="5 8" id="KW-1133">Transmembrane helix</keyword>
<dbReference type="InterPro" id="IPR003663">
    <property type="entry name" value="Sugar/inositol_transpt"/>
</dbReference>
<feature type="transmembrane region" description="Helical" evidence="8">
    <location>
        <begin position="473"/>
        <end position="492"/>
    </location>
</feature>
<evidence type="ECO:0000256" key="8">
    <source>
        <dbReference type="SAM" id="Phobius"/>
    </source>
</evidence>
<dbReference type="InterPro" id="IPR005828">
    <property type="entry name" value="MFS_sugar_transport-like"/>
</dbReference>
<feature type="transmembrane region" description="Helical" evidence="8">
    <location>
        <begin position="308"/>
        <end position="330"/>
    </location>
</feature>
<feature type="transmembrane region" description="Helical" evidence="8">
    <location>
        <begin position="219"/>
        <end position="240"/>
    </location>
</feature>
<sequence>MAGYTTEKLEDLKPAVVHLDDVEADAVKPEAVKVDEKISAWQSIKKFPMAVAWCCYMLFICIMWGYDGLAGSIVLSIPRFRQDYGYLYNGQYVVSADWQLGFTSASLVGLMFGGAVTGYMTERFGQKICITAAYALTIGGVFAQWYSPGDMPLFFGGKLLTGIPLGVFLTVAPIYTSEVAPPALRGAMVAAVNFSIVIGQLIGYGVMREVQSIDGPNSYRIMYAVQWGFAGVGLALIFFLPESPIRLVARGKEDQARESIRKLYTAEVDLETKMAEIKAVLSHDAEQQNQSGSYRECFNSKNRLRTAIALSVFFFQASSGVAWVVGYMGYFMQLSGMQGLEVFDATVGIAGAMAVGSMVSWVTVEKLGRRRTIFFGMLTCTASLLLIAILALFVDRGKPVVLTQVAFMALWAFMYQASIGSVGFTLIAEVPTSHLRGVTQSMATMMNGLSNAVWALALPYMVNPDQANMGGKVAFIFFGLLLLGDIFVFFYYPETKGRSFEEIDALFERGVPPRKFETTKLD</sequence>
<evidence type="ECO:0000259" key="9">
    <source>
        <dbReference type="PROSITE" id="PS50850"/>
    </source>
</evidence>
<dbReference type="STRING" id="1448308.A0A2T2NVL1"/>
<protein>
    <submittedName>
        <fullName evidence="10">General substrate transporter</fullName>
    </submittedName>
</protein>